<accession>B2A377</accession>
<dbReference type="HOGENOM" id="CLU_2302869_0_0_9"/>
<sequence length="100" mass="11721">MSFTPGELHVLYSKMPEVSKINSQEQQMPNWHYYLIHSAFQREQHWNTKSVTESPSSSEDEAKTKKEDGEDSPAKQEQKVNNKRKHRKSRDSGRFVDITL</sequence>
<dbReference type="InParanoid" id="B2A377"/>
<name>B2A377_NATTJ</name>
<dbReference type="STRING" id="457570.Nther_1424"/>
<evidence type="ECO:0000313" key="3">
    <source>
        <dbReference type="Proteomes" id="UP000001683"/>
    </source>
</evidence>
<reference evidence="2 3" key="1">
    <citation type="submission" date="2008-04" db="EMBL/GenBank/DDBJ databases">
        <title>Complete sequence of chromosome of Natranaerobius thermophilus JW/NM-WN-LF.</title>
        <authorList>
            <consortium name="US DOE Joint Genome Institute"/>
            <person name="Copeland A."/>
            <person name="Lucas S."/>
            <person name="Lapidus A."/>
            <person name="Glavina del Rio T."/>
            <person name="Dalin E."/>
            <person name="Tice H."/>
            <person name="Bruce D."/>
            <person name="Goodwin L."/>
            <person name="Pitluck S."/>
            <person name="Chertkov O."/>
            <person name="Brettin T."/>
            <person name="Detter J.C."/>
            <person name="Han C."/>
            <person name="Kuske C.R."/>
            <person name="Schmutz J."/>
            <person name="Larimer F."/>
            <person name="Land M."/>
            <person name="Hauser L."/>
            <person name="Kyrpides N."/>
            <person name="Lykidis A."/>
            <person name="Mesbah N.M."/>
            <person name="Wiegel J."/>
        </authorList>
    </citation>
    <scope>NUCLEOTIDE SEQUENCE [LARGE SCALE GENOMIC DNA]</scope>
    <source>
        <strain evidence="3">ATCC BAA-1301 / DSM 18059 / JW/NM-WN-LF</strain>
    </source>
</reference>
<dbReference type="RefSeq" id="WP_012447881.1">
    <property type="nucleotide sequence ID" value="NC_010718.1"/>
</dbReference>
<feature type="region of interest" description="Disordered" evidence="1">
    <location>
        <begin position="45"/>
        <end position="100"/>
    </location>
</feature>
<evidence type="ECO:0000256" key="1">
    <source>
        <dbReference type="SAM" id="MobiDB-lite"/>
    </source>
</evidence>
<gene>
    <name evidence="2" type="ordered locus">Nther_1424</name>
</gene>
<organism evidence="2 3">
    <name type="scientific">Natranaerobius thermophilus (strain ATCC BAA-1301 / DSM 18059 / JW/NM-WN-LF)</name>
    <dbReference type="NCBI Taxonomy" id="457570"/>
    <lineage>
        <taxon>Bacteria</taxon>
        <taxon>Bacillati</taxon>
        <taxon>Bacillota</taxon>
        <taxon>Clostridia</taxon>
        <taxon>Natranaerobiales</taxon>
        <taxon>Natranaerobiaceae</taxon>
        <taxon>Natranaerobius</taxon>
    </lineage>
</organism>
<dbReference type="KEGG" id="nth:Nther_1424"/>
<proteinExistence type="predicted"/>
<feature type="compositionally biased region" description="Basic and acidic residues" evidence="1">
    <location>
        <begin position="60"/>
        <end position="80"/>
    </location>
</feature>
<feature type="compositionally biased region" description="Polar residues" evidence="1">
    <location>
        <begin position="47"/>
        <end position="57"/>
    </location>
</feature>
<reference evidence="2 3" key="2">
    <citation type="journal article" date="2011" name="J. Bacteriol.">
        <title>Complete genome sequence of the anaerobic, halophilic alkalithermophile Natranaerobius thermophilus JW/NM-WN-LF.</title>
        <authorList>
            <person name="Zhao B."/>
            <person name="Mesbah N.M."/>
            <person name="Dalin E."/>
            <person name="Goodwin L."/>
            <person name="Nolan M."/>
            <person name="Pitluck S."/>
            <person name="Chertkov O."/>
            <person name="Brettin T.S."/>
            <person name="Han J."/>
            <person name="Larimer F.W."/>
            <person name="Land M.L."/>
            <person name="Hauser L."/>
            <person name="Kyrpides N."/>
            <person name="Wiegel J."/>
        </authorList>
    </citation>
    <scope>NUCLEOTIDE SEQUENCE [LARGE SCALE GENOMIC DNA]</scope>
    <source>
        <strain evidence="3">ATCC BAA-1301 / DSM 18059 / JW/NM-WN-LF</strain>
    </source>
</reference>
<dbReference type="Proteomes" id="UP000001683">
    <property type="component" value="Chromosome"/>
</dbReference>
<dbReference type="EMBL" id="CP001034">
    <property type="protein sequence ID" value="ACB85007.1"/>
    <property type="molecule type" value="Genomic_DNA"/>
</dbReference>
<dbReference type="AlphaFoldDB" id="B2A377"/>
<protein>
    <submittedName>
        <fullName evidence="2">Uncharacterized protein</fullName>
    </submittedName>
</protein>
<keyword evidence="3" id="KW-1185">Reference proteome</keyword>
<dbReference type="OrthoDB" id="9898102at2"/>
<evidence type="ECO:0000313" key="2">
    <source>
        <dbReference type="EMBL" id="ACB85007.1"/>
    </source>
</evidence>